<dbReference type="RefSeq" id="WP_150801702.1">
    <property type="nucleotide sequence ID" value="NZ_CABVHY010000001.1"/>
</dbReference>
<keyword evidence="3" id="KW-0325">Glycoprotein</keyword>
<protein>
    <recommendedName>
        <fullName evidence="4">Strictosidine synthase conserved region domain-containing protein</fullName>
    </recommendedName>
</protein>
<dbReference type="Gene3D" id="2.120.10.30">
    <property type="entry name" value="TolB, C-terminal domain"/>
    <property type="match status" value="1"/>
</dbReference>
<evidence type="ECO:0000256" key="1">
    <source>
        <dbReference type="ARBA" id="ARBA00009191"/>
    </source>
</evidence>
<dbReference type="OrthoDB" id="9775406at2"/>
<dbReference type="Proteomes" id="UP000379480">
    <property type="component" value="Unassembled WGS sequence"/>
</dbReference>
<evidence type="ECO:0000313" key="6">
    <source>
        <dbReference type="Proteomes" id="UP000379480"/>
    </source>
</evidence>
<proteinExistence type="inferred from homology"/>
<sequence length="373" mass="40178">MKNAPAPRRVKIRHLVLVLVIAIAAFLLLMPTKVQPVSWTPATAPSLSDGAYSENQKPKAAEKVGAADIAGPEALLLEEGFLISGLHDGRVIRTSLDGKILDVLTDTGGRPLGLARHPDGRLIIADGIKGLLALDAQGQLAVLTVEADGLPFGFTDDVAVDTTGRYAYFSDASSRWGYGKDGEAIIEHGGDGRLLRYDFQTGKTELLLDRLEFANGVALGPNEAFVLVNETGAYRISRYWLTGARAGTHDVFIDNLPGLPDNLSFNGSDRFWVALYAPRSPLLDGTAGYPYLRKMLVRALMVLPKPIEKRAFALGLDTEGKVVANLQDNSSGNYSPITTVREYGDWLYLGSLKASNMARLPLSQAMQGVSAVE</sequence>
<evidence type="ECO:0000256" key="3">
    <source>
        <dbReference type="ARBA" id="ARBA00023180"/>
    </source>
</evidence>
<keyword evidence="2" id="KW-0597">Phosphoprotein</keyword>
<dbReference type="AlphaFoldDB" id="A0A5E6ZFH4"/>
<dbReference type="Pfam" id="PF03088">
    <property type="entry name" value="Str_synth"/>
    <property type="match status" value="1"/>
</dbReference>
<feature type="domain" description="Strictosidine synthase conserved region" evidence="4">
    <location>
        <begin position="156"/>
        <end position="243"/>
    </location>
</feature>
<dbReference type="InterPro" id="IPR018119">
    <property type="entry name" value="Strictosidine_synth_cons-reg"/>
</dbReference>
<evidence type="ECO:0000256" key="2">
    <source>
        <dbReference type="ARBA" id="ARBA00022553"/>
    </source>
</evidence>
<reference evidence="5 6" key="1">
    <citation type="submission" date="2019-09" db="EMBL/GenBank/DDBJ databases">
        <authorList>
            <person name="Chandra G."/>
            <person name="Truman W A."/>
        </authorList>
    </citation>
    <scope>NUCLEOTIDE SEQUENCE [LARGE SCALE GENOMIC DNA]</scope>
    <source>
        <strain evidence="5">PS723</strain>
    </source>
</reference>
<dbReference type="GO" id="GO:0012505">
    <property type="term" value="C:endomembrane system"/>
    <property type="evidence" value="ECO:0007669"/>
    <property type="project" value="TreeGrafter"/>
</dbReference>
<evidence type="ECO:0000313" key="5">
    <source>
        <dbReference type="EMBL" id="VVN65302.1"/>
    </source>
</evidence>
<dbReference type="PANTHER" id="PTHR10426:SF88">
    <property type="entry name" value="ADIPOCYTE PLASMA MEMBRANE-ASSOCIATED PROTEIN HEMOMUCIN-RELATED"/>
    <property type="match status" value="1"/>
</dbReference>
<name>A0A5E6ZFH4_PSEFL</name>
<comment type="similarity">
    <text evidence="1">Belongs to the strictosidine synthase family.</text>
</comment>
<dbReference type="GO" id="GO:0016787">
    <property type="term" value="F:hydrolase activity"/>
    <property type="evidence" value="ECO:0007669"/>
    <property type="project" value="TreeGrafter"/>
</dbReference>
<gene>
    <name evidence="5" type="ORF">PS723_00054</name>
</gene>
<dbReference type="SUPFAM" id="SSF63829">
    <property type="entry name" value="Calcium-dependent phosphotriesterase"/>
    <property type="match status" value="1"/>
</dbReference>
<accession>A0A5E6ZFH4</accession>
<dbReference type="Pfam" id="PF20067">
    <property type="entry name" value="SSL_N"/>
    <property type="match status" value="1"/>
</dbReference>
<evidence type="ECO:0000259" key="4">
    <source>
        <dbReference type="Pfam" id="PF03088"/>
    </source>
</evidence>
<dbReference type="PANTHER" id="PTHR10426">
    <property type="entry name" value="STRICTOSIDINE SYNTHASE-RELATED"/>
    <property type="match status" value="1"/>
</dbReference>
<organism evidence="5 6">
    <name type="scientific">Pseudomonas fluorescens</name>
    <dbReference type="NCBI Taxonomy" id="294"/>
    <lineage>
        <taxon>Bacteria</taxon>
        <taxon>Pseudomonadati</taxon>
        <taxon>Pseudomonadota</taxon>
        <taxon>Gammaproteobacteria</taxon>
        <taxon>Pseudomonadales</taxon>
        <taxon>Pseudomonadaceae</taxon>
        <taxon>Pseudomonas</taxon>
    </lineage>
</organism>
<dbReference type="InterPro" id="IPR011042">
    <property type="entry name" value="6-blade_b-propeller_TolB-like"/>
</dbReference>
<dbReference type="EMBL" id="CABVHY010000001">
    <property type="protein sequence ID" value="VVN65302.1"/>
    <property type="molecule type" value="Genomic_DNA"/>
</dbReference>